<comment type="cofactor">
    <cofactor evidence="2">
        <name>Mg(2+)</name>
        <dbReference type="ChEBI" id="CHEBI:18420"/>
    </cofactor>
</comment>
<sequence>MQPHEERQSMESALRTQAEILASHSTDIGAGDAVLIIAPHAAEDLIVALYDEVARRDATAMTVTKNPRFERAYLTATSEPALEPHLLSAIERSDVVITIRGATNTHETSDVDPTKRAAYESARQAIREARLASRWVTTQYPTPADAQAASMSTAEHRAFVWEAINRDWDEQGRQQQQLVDLLDAAADVRIATGNGTDLSMSVAGMRVVNDYGQHNMPGGEVSTAPVVESVEGTVVFDKPLIAQGHELRDVSLSFVDGVVTEYAAERNEDVLAAVLDTDAGARRIGELGIGMNRDISQFTYNMLFDEKMGDTVHLALGQAYEQTVGPAHVRNDSAIHMDMIVDMSDDSVIEFDGEPVQRDGTFVFEDGFEE</sequence>
<evidence type="ECO:0000313" key="11">
    <source>
        <dbReference type="Proteomes" id="UP000007813"/>
    </source>
</evidence>
<accession>J3JDP5</accession>
<dbReference type="InterPro" id="IPR052170">
    <property type="entry name" value="M29_Exopeptidase"/>
</dbReference>
<comment type="caution">
    <text evidence="10">The sequence shown here is derived from an EMBL/GenBank/DDBJ whole genome shotgun (WGS) entry which is preliminary data.</text>
</comment>
<dbReference type="EMBL" id="ALJD01000012">
    <property type="protein sequence ID" value="EJN57669.1"/>
    <property type="molecule type" value="Genomic_DNA"/>
</dbReference>
<dbReference type="SUPFAM" id="SSF144052">
    <property type="entry name" value="Thermophilic metalloprotease-like"/>
    <property type="match status" value="1"/>
</dbReference>
<keyword evidence="5 10" id="KW-0031">Aminopeptidase</keyword>
<evidence type="ECO:0000256" key="4">
    <source>
        <dbReference type="ARBA" id="ARBA00008236"/>
    </source>
</evidence>
<dbReference type="PANTHER" id="PTHR34448">
    <property type="entry name" value="AMINOPEPTIDASE"/>
    <property type="match status" value="1"/>
</dbReference>
<dbReference type="InterPro" id="IPR035097">
    <property type="entry name" value="M29_N-terminal"/>
</dbReference>
<dbReference type="Gene3D" id="3.40.1830.10">
    <property type="entry name" value="Thermophilic metalloprotease (M29)"/>
    <property type="match status" value="1"/>
</dbReference>
<keyword evidence="9" id="KW-0482">Metalloprotease</keyword>
<dbReference type="Proteomes" id="UP000007813">
    <property type="component" value="Unassembled WGS sequence"/>
</dbReference>
<comment type="cofactor">
    <cofactor evidence="1">
        <name>Co(2+)</name>
        <dbReference type="ChEBI" id="CHEBI:48828"/>
    </cofactor>
</comment>
<dbReference type="eggNOG" id="arCOG01888">
    <property type="taxonomic scope" value="Archaea"/>
</dbReference>
<name>J3JDP5_9EURY</name>
<reference evidence="10 11" key="1">
    <citation type="journal article" date="2012" name="J. Bacteriol.">
        <title>Draft Genome Sequence of the Extremely Halophilic Archaeon Halogranum salarium B-1T.</title>
        <authorList>
            <person name="Kim K.K."/>
            <person name="Lee K.C."/>
            <person name="Lee J.S."/>
        </authorList>
    </citation>
    <scope>NUCLEOTIDE SEQUENCE [LARGE SCALE GENOMIC DNA]</scope>
    <source>
        <strain evidence="10 11">B-1</strain>
    </source>
</reference>
<evidence type="ECO:0000256" key="2">
    <source>
        <dbReference type="ARBA" id="ARBA00001946"/>
    </source>
</evidence>
<evidence type="ECO:0000256" key="3">
    <source>
        <dbReference type="ARBA" id="ARBA00001947"/>
    </source>
</evidence>
<evidence type="ECO:0000256" key="8">
    <source>
        <dbReference type="ARBA" id="ARBA00022801"/>
    </source>
</evidence>
<evidence type="ECO:0000256" key="1">
    <source>
        <dbReference type="ARBA" id="ARBA00001941"/>
    </source>
</evidence>
<evidence type="ECO:0000256" key="6">
    <source>
        <dbReference type="ARBA" id="ARBA00022670"/>
    </source>
</evidence>
<dbReference type="PRINTS" id="PR00919">
    <property type="entry name" value="THERMOPTASE"/>
</dbReference>
<gene>
    <name evidence="10" type="ORF">HSB1_40300</name>
</gene>
<protein>
    <submittedName>
        <fullName evidence="10">Peptidase M29 aminopeptidase II</fullName>
    </submittedName>
</protein>
<dbReference type="PATRIC" id="fig|1210908.3.peg.3797"/>
<dbReference type="GO" id="GO:0008237">
    <property type="term" value="F:metallopeptidase activity"/>
    <property type="evidence" value="ECO:0007669"/>
    <property type="project" value="UniProtKB-KW"/>
</dbReference>
<organism evidence="10 11">
    <name type="scientific">Halogranum salarium B-1</name>
    <dbReference type="NCBI Taxonomy" id="1210908"/>
    <lineage>
        <taxon>Archaea</taxon>
        <taxon>Methanobacteriati</taxon>
        <taxon>Methanobacteriota</taxon>
        <taxon>Stenosarchaea group</taxon>
        <taxon>Halobacteria</taxon>
        <taxon>Halobacteriales</taxon>
        <taxon>Haloferacaceae</taxon>
    </lineage>
</organism>
<dbReference type="InterPro" id="IPR000787">
    <property type="entry name" value="Peptidase_M29"/>
</dbReference>
<dbReference type="AlphaFoldDB" id="J3JDP5"/>
<keyword evidence="6" id="KW-0645">Protease</keyword>
<comment type="similarity">
    <text evidence="4">Belongs to the peptidase M29 family.</text>
</comment>
<keyword evidence="7" id="KW-0479">Metal-binding</keyword>
<dbReference type="PANTHER" id="PTHR34448:SF1">
    <property type="entry name" value="BLL6088 PROTEIN"/>
    <property type="match status" value="1"/>
</dbReference>
<dbReference type="Pfam" id="PF02073">
    <property type="entry name" value="Peptidase_M29"/>
    <property type="match status" value="1"/>
</dbReference>
<dbReference type="GO" id="GO:0006508">
    <property type="term" value="P:proteolysis"/>
    <property type="evidence" value="ECO:0007669"/>
    <property type="project" value="UniProtKB-KW"/>
</dbReference>
<keyword evidence="8" id="KW-0378">Hydrolase</keyword>
<proteinExistence type="inferred from homology"/>
<dbReference type="GO" id="GO:0046872">
    <property type="term" value="F:metal ion binding"/>
    <property type="evidence" value="ECO:0007669"/>
    <property type="project" value="UniProtKB-KW"/>
</dbReference>
<evidence type="ECO:0000313" key="10">
    <source>
        <dbReference type="EMBL" id="EJN57669.1"/>
    </source>
</evidence>
<dbReference type="GO" id="GO:0004177">
    <property type="term" value="F:aminopeptidase activity"/>
    <property type="evidence" value="ECO:0007669"/>
    <property type="project" value="UniProtKB-KW"/>
</dbReference>
<comment type="cofactor">
    <cofactor evidence="3">
        <name>Zn(2+)</name>
        <dbReference type="ChEBI" id="CHEBI:29105"/>
    </cofactor>
</comment>
<evidence type="ECO:0000256" key="5">
    <source>
        <dbReference type="ARBA" id="ARBA00022438"/>
    </source>
</evidence>
<evidence type="ECO:0000256" key="7">
    <source>
        <dbReference type="ARBA" id="ARBA00022723"/>
    </source>
</evidence>
<evidence type="ECO:0000256" key="9">
    <source>
        <dbReference type="ARBA" id="ARBA00023049"/>
    </source>
</evidence>